<evidence type="ECO:0000313" key="4">
    <source>
        <dbReference type="Proteomes" id="UP000823842"/>
    </source>
</evidence>
<feature type="transmembrane region" description="Helical" evidence="1">
    <location>
        <begin position="119"/>
        <end position="141"/>
    </location>
</feature>
<dbReference type="InterPro" id="IPR011642">
    <property type="entry name" value="Gate_dom"/>
</dbReference>
<evidence type="ECO:0000313" key="3">
    <source>
        <dbReference type="EMBL" id="HJB28590.1"/>
    </source>
</evidence>
<gene>
    <name evidence="3" type="ORF">IAA06_07320</name>
</gene>
<dbReference type="GO" id="GO:0005886">
    <property type="term" value="C:plasma membrane"/>
    <property type="evidence" value="ECO:0007669"/>
    <property type="project" value="TreeGrafter"/>
</dbReference>
<evidence type="ECO:0000259" key="2">
    <source>
        <dbReference type="Pfam" id="PF07670"/>
    </source>
</evidence>
<reference evidence="3" key="2">
    <citation type="submission" date="2021-04" db="EMBL/GenBank/DDBJ databases">
        <authorList>
            <person name="Gilroy R."/>
        </authorList>
    </citation>
    <scope>NUCLEOTIDE SEQUENCE</scope>
    <source>
        <strain evidence="3">ChiSjej1B19-5720</strain>
    </source>
</reference>
<accession>A0A9D2RX83</accession>
<keyword evidence="1" id="KW-0812">Transmembrane</keyword>
<comment type="caution">
    <text evidence="3">The sequence shown here is derived from an EMBL/GenBank/DDBJ whole genome shotgun (WGS) entry which is preliminary data.</text>
</comment>
<dbReference type="PANTHER" id="PTHR35793:SF2">
    <property type="entry name" value="INNER MEMBRANE PROTEIN YJIG"/>
    <property type="match status" value="1"/>
</dbReference>
<dbReference type="EMBL" id="DWYZ01000141">
    <property type="protein sequence ID" value="HJB28590.1"/>
    <property type="molecule type" value="Genomic_DNA"/>
</dbReference>
<name>A0A9D2RX83_9FIRM</name>
<organism evidence="3 4">
    <name type="scientific">Candidatus Blautia faecavium</name>
    <dbReference type="NCBI Taxonomy" id="2838487"/>
    <lineage>
        <taxon>Bacteria</taxon>
        <taxon>Bacillati</taxon>
        <taxon>Bacillota</taxon>
        <taxon>Clostridia</taxon>
        <taxon>Lachnospirales</taxon>
        <taxon>Lachnospiraceae</taxon>
        <taxon>Blautia</taxon>
    </lineage>
</organism>
<keyword evidence="1" id="KW-1133">Transmembrane helix</keyword>
<evidence type="ECO:0000256" key="1">
    <source>
        <dbReference type="SAM" id="Phobius"/>
    </source>
</evidence>
<reference evidence="3" key="1">
    <citation type="journal article" date="2021" name="PeerJ">
        <title>Extensive microbial diversity within the chicken gut microbiome revealed by metagenomics and culture.</title>
        <authorList>
            <person name="Gilroy R."/>
            <person name="Ravi A."/>
            <person name="Getino M."/>
            <person name="Pursley I."/>
            <person name="Horton D.L."/>
            <person name="Alikhan N.F."/>
            <person name="Baker D."/>
            <person name="Gharbi K."/>
            <person name="Hall N."/>
            <person name="Watson M."/>
            <person name="Adriaenssens E.M."/>
            <person name="Foster-Nyarko E."/>
            <person name="Jarju S."/>
            <person name="Secka A."/>
            <person name="Antonio M."/>
            <person name="Oren A."/>
            <person name="Chaudhuri R.R."/>
            <person name="La Ragione R."/>
            <person name="Hildebrand F."/>
            <person name="Pallen M.J."/>
        </authorList>
    </citation>
    <scope>NUCLEOTIDE SEQUENCE</scope>
    <source>
        <strain evidence="3">ChiSjej1B19-5720</strain>
    </source>
</reference>
<feature type="transmembrane region" description="Helical" evidence="1">
    <location>
        <begin position="6"/>
        <end position="25"/>
    </location>
</feature>
<proteinExistence type="predicted"/>
<dbReference type="Pfam" id="PF07670">
    <property type="entry name" value="Gate"/>
    <property type="match status" value="1"/>
</dbReference>
<feature type="transmembrane region" description="Helical" evidence="1">
    <location>
        <begin position="45"/>
        <end position="68"/>
    </location>
</feature>
<keyword evidence="1" id="KW-0472">Membrane</keyword>
<dbReference type="AlphaFoldDB" id="A0A9D2RX83"/>
<dbReference type="InterPro" id="IPR052549">
    <property type="entry name" value="SpmB"/>
</dbReference>
<feature type="domain" description="Nucleoside transporter/FeoB GTPase Gate" evidence="2">
    <location>
        <begin position="45"/>
        <end position="145"/>
    </location>
</feature>
<dbReference type="PANTHER" id="PTHR35793">
    <property type="entry name" value="INNER MEMBRANE PROTEIN YJIG"/>
    <property type="match status" value="1"/>
</dbReference>
<protein>
    <submittedName>
        <fullName evidence="3">Spore maturation protein</fullName>
    </submittedName>
</protein>
<dbReference type="Proteomes" id="UP000823842">
    <property type="component" value="Unassembled WGS sequence"/>
</dbReference>
<feature type="transmembrane region" description="Helical" evidence="1">
    <location>
        <begin position="153"/>
        <end position="174"/>
    </location>
</feature>
<sequence>MKAITYLSNFMIPFLLFYIVGYGLLCKRDIYTDFLEGAKDGLKTVFKIVPTLIGLMTGVGVLRASGFLDFLGEILGKVTGYISFPSELVPLTLVRLFSSSAATGLLLDIFKEFGTDSPTGLMAAILLSSTESVFYCMSVYYGSVKIEKTRYTLPGALLATAAGAAAAVCIVNLIC</sequence>